<dbReference type="EMBL" id="BAAANN010000067">
    <property type="protein sequence ID" value="GAA1992829.1"/>
    <property type="molecule type" value="Genomic_DNA"/>
</dbReference>
<evidence type="ECO:0000313" key="4">
    <source>
        <dbReference type="Proteomes" id="UP001501116"/>
    </source>
</evidence>
<organism evidence="3 4">
    <name type="scientific">Amycolatopsis minnesotensis</name>
    <dbReference type="NCBI Taxonomy" id="337894"/>
    <lineage>
        <taxon>Bacteria</taxon>
        <taxon>Bacillati</taxon>
        <taxon>Actinomycetota</taxon>
        <taxon>Actinomycetes</taxon>
        <taxon>Pseudonocardiales</taxon>
        <taxon>Pseudonocardiaceae</taxon>
        <taxon>Amycolatopsis</taxon>
    </lineage>
</organism>
<evidence type="ECO:0000256" key="1">
    <source>
        <dbReference type="SAM" id="MobiDB-lite"/>
    </source>
</evidence>
<keyword evidence="2" id="KW-0472">Membrane</keyword>
<feature type="transmembrane region" description="Helical" evidence="2">
    <location>
        <begin position="93"/>
        <end position="113"/>
    </location>
</feature>
<protein>
    <submittedName>
        <fullName evidence="3">Uncharacterized protein</fullName>
    </submittedName>
</protein>
<evidence type="ECO:0000313" key="3">
    <source>
        <dbReference type="EMBL" id="GAA1992829.1"/>
    </source>
</evidence>
<keyword evidence="2" id="KW-1133">Transmembrane helix</keyword>
<keyword evidence="4" id="KW-1185">Reference proteome</keyword>
<feature type="transmembrane region" description="Helical" evidence="2">
    <location>
        <begin position="37"/>
        <end position="55"/>
    </location>
</feature>
<accession>A0ABN2SUL8</accession>
<dbReference type="Proteomes" id="UP001501116">
    <property type="component" value="Unassembled WGS sequence"/>
</dbReference>
<feature type="compositionally biased region" description="Basic and acidic residues" evidence="1">
    <location>
        <begin position="1"/>
        <end position="10"/>
    </location>
</feature>
<dbReference type="RefSeq" id="WP_344431721.1">
    <property type="nucleotide sequence ID" value="NZ_BAAANN010000067.1"/>
</dbReference>
<gene>
    <name evidence="3" type="ORF">GCM10009754_84890</name>
</gene>
<keyword evidence="2" id="KW-0812">Transmembrane</keyword>
<evidence type="ECO:0000256" key="2">
    <source>
        <dbReference type="SAM" id="Phobius"/>
    </source>
</evidence>
<proteinExistence type="predicted"/>
<feature type="transmembrane region" description="Helical" evidence="2">
    <location>
        <begin position="125"/>
        <end position="142"/>
    </location>
</feature>
<reference evidence="3 4" key="1">
    <citation type="journal article" date="2019" name="Int. J. Syst. Evol. Microbiol.">
        <title>The Global Catalogue of Microorganisms (GCM) 10K type strain sequencing project: providing services to taxonomists for standard genome sequencing and annotation.</title>
        <authorList>
            <consortium name="The Broad Institute Genomics Platform"/>
            <consortium name="The Broad Institute Genome Sequencing Center for Infectious Disease"/>
            <person name="Wu L."/>
            <person name="Ma J."/>
        </authorList>
    </citation>
    <scope>NUCLEOTIDE SEQUENCE [LARGE SCALE GENOMIC DNA]</scope>
    <source>
        <strain evidence="3 4">JCM 14545</strain>
    </source>
</reference>
<sequence>MTETDDERRSKGLPPAPRFSGDDVAPVTPPKLVAVSFWLWIVAGVVLIGGQVYSISVKQQIIDELIKANAEVKLKPDQKPIAPDMIASGTSTLLWVLLVGSVVFAMLIGLFAYKMREGTRSARTVLTVLTVITVAFQLVIFYNLFSIAAAVLIVVAISLIHLPSVAGYFPKVGRKLP</sequence>
<feature type="transmembrane region" description="Helical" evidence="2">
    <location>
        <begin position="148"/>
        <end position="169"/>
    </location>
</feature>
<feature type="region of interest" description="Disordered" evidence="1">
    <location>
        <begin position="1"/>
        <end position="22"/>
    </location>
</feature>
<comment type="caution">
    <text evidence="3">The sequence shown here is derived from an EMBL/GenBank/DDBJ whole genome shotgun (WGS) entry which is preliminary data.</text>
</comment>
<name>A0ABN2SUL8_9PSEU</name>